<evidence type="ECO:0000313" key="1">
    <source>
        <dbReference type="EMBL" id="KAJ9067318.1"/>
    </source>
</evidence>
<reference evidence="1" key="1">
    <citation type="submission" date="2022-04" db="EMBL/GenBank/DDBJ databases">
        <title>Genome of the entomopathogenic fungus Entomophthora muscae.</title>
        <authorList>
            <person name="Elya C."/>
            <person name="Lovett B.R."/>
            <person name="Lee E."/>
            <person name="Macias A.M."/>
            <person name="Hajek A.E."/>
            <person name="De Bivort B.L."/>
            <person name="Kasson M.T."/>
            <person name="De Fine Licht H.H."/>
            <person name="Stajich J.E."/>
        </authorList>
    </citation>
    <scope>NUCLEOTIDE SEQUENCE</scope>
    <source>
        <strain evidence="1">Berkeley</strain>
    </source>
</reference>
<comment type="caution">
    <text evidence="1">The sequence shown here is derived from an EMBL/GenBank/DDBJ whole genome shotgun (WGS) entry which is preliminary data.</text>
</comment>
<protein>
    <submittedName>
        <fullName evidence="1">Uncharacterized protein</fullName>
    </submittedName>
</protein>
<dbReference type="Proteomes" id="UP001165960">
    <property type="component" value="Unassembled WGS sequence"/>
</dbReference>
<name>A0ACC2SYE7_9FUNG</name>
<proteinExistence type="predicted"/>
<keyword evidence="2" id="KW-1185">Reference proteome</keyword>
<sequence>MINYSRPIQDLQYLGYHTAIQEIPITIYHLDVTYSRDLPSYQDGTITARAHVIWYLDIRTRKPIRSQEKFPPCTIS</sequence>
<organism evidence="1 2">
    <name type="scientific">Entomophthora muscae</name>
    <dbReference type="NCBI Taxonomy" id="34485"/>
    <lineage>
        <taxon>Eukaryota</taxon>
        <taxon>Fungi</taxon>
        <taxon>Fungi incertae sedis</taxon>
        <taxon>Zoopagomycota</taxon>
        <taxon>Entomophthoromycotina</taxon>
        <taxon>Entomophthoromycetes</taxon>
        <taxon>Entomophthorales</taxon>
        <taxon>Entomophthoraceae</taxon>
        <taxon>Entomophthora</taxon>
    </lineage>
</organism>
<accession>A0ACC2SYE7</accession>
<evidence type="ECO:0000313" key="2">
    <source>
        <dbReference type="Proteomes" id="UP001165960"/>
    </source>
</evidence>
<dbReference type="EMBL" id="QTSX02004262">
    <property type="protein sequence ID" value="KAJ9067318.1"/>
    <property type="molecule type" value="Genomic_DNA"/>
</dbReference>
<gene>
    <name evidence="1" type="ORF">DSO57_1000897</name>
</gene>